<dbReference type="SUPFAM" id="SSF53756">
    <property type="entry name" value="UDP-Glycosyltransferase/glycogen phosphorylase"/>
    <property type="match status" value="1"/>
</dbReference>
<dbReference type="Gene3D" id="3.40.50.2000">
    <property type="entry name" value="Glycogen Phosphorylase B"/>
    <property type="match status" value="2"/>
</dbReference>
<dbReference type="GO" id="GO:0016757">
    <property type="term" value="F:glycosyltransferase activity"/>
    <property type="evidence" value="ECO:0007669"/>
    <property type="project" value="TreeGrafter"/>
</dbReference>
<evidence type="ECO:0000256" key="1">
    <source>
        <dbReference type="ARBA" id="ARBA00022679"/>
    </source>
</evidence>
<dbReference type="GO" id="GO:0009103">
    <property type="term" value="P:lipopolysaccharide biosynthetic process"/>
    <property type="evidence" value="ECO:0007669"/>
    <property type="project" value="TreeGrafter"/>
</dbReference>
<evidence type="ECO:0008006" key="4">
    <source>
        <dbReference type="Google" id="ProtNLM"/>
    </source>
</evidence>
<dbReference type="Pfam" id="PF13692">
    <property type="entry name" value="Glyco_trans_1_4"/>
    <property type="match status" value="1"/>
</dbReference>
<dbReference type="PANTHER" id="PTHR46401:SF2">
    <property type="entry name" value="GLYCOSYLTRANSFERASE WBBK-RELATED"/>
    <property type="match status" value="1"/>
</dbReference>
<protein>
    <recommendedName>
        <fullName evidence="4">Glycosyl transferase family 1 domain-containing protein</fullName>
    </recommendedName>
</protein>
<dbReference type="Proteomes" id="UP001144256">
    <property type="component" value="Unassembled WGS sequence"/>
</dbReference>
<keyword evidence="1" id="KW-0808">Transferase</keyword>
<reference evidence="2" key="1">
    <citation type="submission" date="2022-06" db="EMBL/GenBank/DDBJ databases">
        <title>Vallitalea longa sp. nov., an anaerobic bacterium isolated from marine sediment.</title>
        <authorList>
            <person name="Hirano S."/>
            <person name="Terahara T."/>
            <person name="Mori K."/>
            <person name="Hamada M."/>
            <person name="Matsumoto R."/>
            <person name="Kobayashi T."/>
        </authorList>
    </citation>
    <scope>NUCLEOTIDE SEQUENCE</scope>
    <source>
        <strain evidence="2">SH18-1</strain>
    </source>
</reference>
<dbReference type="RefSeq" id="WP_281817329.1">
    <property type="nucleotide sequence ID" value="NZ_BRLB01000012.1"/>
</dbReference>
<name>A0A9W5YD13_9FIRM</name>
<dbReference type="AlphaFoldDB" id="A0A9W5YD13"/>
<evidence type="ECO:0000313" key="2">
    <source>
        <dbReference type="EMBL" id="GKX30824.1"/>
    </source>
</evidence>
<keyword evidence="3" id="KW-1185">Reference proteome</keyword>
<dbReference type="EMBL" id="BRLB01000012">
    <property type="protein sequence ID" value="GKX30824.1"/>
    <property type="molecule type" value="Genomic_DNA"/>
</dbReference>
<accession>A0A9W5YD13</accession>
<sequence length="337" mass="38303">MIIGLSKKPIGRGGAISWISAFSKYCINSGHQVKYDYTEDIDVFCSVANFNTPEELKYLKDKNIRILQRVGAIFLDYNYDRKSIIKEGNNKLRRLISYADHLVYQSKFSKNVLFGSLYNGKEPDGDIIYNCTNSKMFHPNVRTLRKRNGKKTILTSAYWGSPKTALDSIKLLIETARRLLCHPEIEFWVMGLAYPEVDAYIRKANLCNITKLNILQPLPRKIMPNYIKTADMVLHLKAHEGCSNAVIETMNVGTPLVGLQSGSLPELLGNAALLAECTSDIRQFPKVSIDDLVNKILLTLDSADEYGSRMQKRATLYTEENQFNQYITILENLYHNS</sequence>
<evidence type="ECO:0000313" key="3">
    <source>
        <dbReference type="Proteomes" id="UP001144256"/>
    </source>
</evidence>
<comment type="caution">
    <text evidence="2">The sequence shown here is derived from an EMBL/GenBank/DDBJ whole genome shotgun (WGS) entry which is preliminary data.</text>
</comment>
<organism evidence="2 3">
    <name type="scientific">Vallitalea longa</name>
    <dbReference type="NCBI Taxonomy" id="2936439"/>
    <lineage>
        <taxon>Bacteria</taxon>
        <taxon>Bacillati</taxon>
        <taxon>Bacillota</taxon>
        <taxon>Clostridia</taxon>
        <taxon>Lachnospirales</taxon>
        <taxon>Vallitaleaceae</taxon>
        <taxon>Vallitalea</taxon>
    </lineage>
</organism>
<proteinExistence type="predicted"/>
<gene>
    <name evidence="2" type="ORF">SH1V18_33040</name>
</gene>
<dbReference type="PANTHER" id="PTHR46401">
    <property type="entry name" value="GLYCOSYLTRANSFERASE WBBK-RELATED"/>
    <property type="match status" value="1"/>
</dbReference>